<dbReference type="PATRIC" id="fig|1227457.3.peg.2045"/>
<evidence type="ECO:0000256" key="1">
    <source>
        <dbReference type="SAM" id="MobiDB-lite"/>
    </source>
</evidence>
<keyword evidence="3" id="KW-1185">Reference proteome</keyword>
<dbReference type="EMBL" id="AOMF01000155">
    <property type="protein sequence ID" value="EMA52922.1"/>
    <property type="molecule type" value="Genomic_DNA"/>
</dbReference>
<accession>M0N4Q9</accession>
<gene>
    <name evidence="2" type="ORF">C451_10895</name>
</gene>
<dbReference type="Proteomes" id="UP000011680">
    <property type="component" value="Unassembled WGS sequence"/>
</dbReference>
<reference evidence="2 3" key="1">
    <citation type="journal article" date="2014" name="PLoS Genet.">
        <title>Phylogenetically driven sequencing of extremely halophilic archaea reveals strategies for static and dynamic osmo-response.</title>
        <authorList>
            <person name="Becker E.A."/>
            <person name="Seitzer P.M."/>
            <person name="Tritt A."/>
            <person name="Larsen D."/>
            <person name="Krusor M."/>
            <person name="Yao A.I."/>
            <person name="Wu D."/>
            <person name="Madern D."/>
            <person name="Eisen J.A."/>
            <person name="Darling A.E."/>
            <person name="Facciotti M.T."/>
        </authorList>
    </citation>
    <scope>NUCLEOTIDE SEQUENCE [LARGE SCALE GENOMIC DNA]</scope>
    <source>
        <strain evidence="2 3">JCM 13552</strain>
    </source>
</reference>
<evidence type="ECO:0000313" key="3">
    <source>
        <dbReference type="Proteomes" id="UP000011680"/>
    </source>
</evidence>
<dbReference type="Pfam" id="PF08734">
    <property type="entry name" value="GYD"/>
    <property type="match status" value="1"/>
</dbReference>
<dbReference type="eggNOG" id="arCOG01119">
    <property type="taxonomic scope" value="Archaea"/>
</dbReference>
<dbReference type="AlphaFoldDB" id="M0N4Q9"/>
<dbReference type="InterPro" id="IPR014845">
    <property type="entry name" value="GYD/TTHA1554"/>
</dbReference>
<sequence>MRTTVARHGYDHGRHRQANRPVIDGRNPFTACPPNALMQTWLSLVEADGAEFQDLQELASLWGDINLEVEELDAEMIDTYALLGRFDFLLVFEAPDRDTVFELSLAAERHGLDMTTMEGVPIEHFGHLIDE</sequence>
<proteinExistence type="predicted"/>
<name>M0N4Q9_9EURY</name>
<comment type="caution">
    <text evidence="2">The sequence shown here is derived from an EMBL/GenBank/DDBJ whole genome shotgun (WGS) entry which is preliminary data.</text>
</comment>
<organism evidence="2 3">
    <name type="scientific">Halococcus thailandensis JCM 13552</name>
    <dbReference type="NCBI Taxonomy" id="1227457"/>
    <lineage>
        <taxon>Archaea</taxon>
        <taxon>Methanobacteriati</taxon>
        <taxon>Methanobacteriota</taxon>
        <taxon>Stenosarchaea group</taxon>
        <taxon>Halobacteria</taxon>
        <taxon>Halobacteriales</taxon>
        <taxon>Halococcaceae</taxon>
        <taxon>Halococcus</taxon>
    </lineage>
</organism>
<evidence type="ECO:0000313" key="2">
    <source>
        <dbReference type="EMBL" id="EMA52922.1"/>
    </source>
</evidence>
<feature type="region of interest" description="Disordered" evidence="1">
    <location>
        <begin position="1"/>
        <end position="25"/>
    </location>
</feature>
<evidence type="ECO:0008006" key="4">
    <source>
        <dbReference type="Google" id="ProtNLM"/>
    </source>
</evidence>
<protein>
    <recommendedName>
        <fullName evidence="4">GYD family protein</fullName>
    </recommendedName>
</protein>